<dbReference type="PATRIC" id="fig|880071.3.peg.1408"/>
<name>I4AIS4_BERLS</name>
<comment type="subcellular location">
    <subcellularLocation>
        <location evidence="1 7">Cell outer membrane</location>
        <topology evidence="1 7">Multi-pass membrane protein</topology>
    </subcellularLocation>
</comment>
<evidence type="ECO:0000256" key="1">
    <source>
        <dbReference type="ARBA" id="ARBA00004571"/>
    </source>
</evidence>
<dbReference type="Gene3D" id="2.40.170.20">
    <property type="entry name" value="TonB-dependent receptor, beta-barrel domain"/>
    <property type="match status" value="1"/>
</dbReference>
<dbReference type="Pfam" id="PF13715">
    <property type="entry name" value="CarbopepD_reg_2"/>
    <property type="match status" value="1"/>
</dbReference>
<dbReference type="Proteomes" id="UP000006054">
    <property type="component" value="Chromosome"/>
</dbReference>
<keyword evidence="9" id="KW-0732">Signal</keyword>
<dbReference type="OrthoDB" id="9768177at2"/>
<evidence type="ECO:0000259" key="10">
    <source>
        <dbReference type="Pfam" id="PF07715"/>
    </source>
</evidence>
<dbReference type="SUPFAM" id="SSF56935">
    <property type="entry name" value="Porins"/>
    <property type="match status" value="1"/>
</dbReference>
<evidence type="ECO:0000256" key="8">
    <source>
        <dbReference type="SAM" id="MobiDB-lite"/>
    </source>
</evidence>
<dbReference type="InterPro" id="IPR023997">
    <property type="entry name" value="TonB-dep_OMP_SusC/RagA_CS"/>
</dbReference>
<keyword evidence="6 7" id="KW-0998">Cell outer membrane</keyword>
<keyword evidence="2 7" id="KW-0813">Transport</keyword>
<evidence type="ECO:0000256" key="3">
    <source>
        <dbReference type="ARBA" id="ARBA00022452"/>
    </source>
</evidence>
<dbReference type="InterPro" id="IPR039426">
    <property type="entry name" value="TonB-dep_rcpt-like"/>
</dbReference>
<dbReference type="InterPro" id="IPR008969">
    <property type="entry name" value="CarboxyPept-like_regulatory"/>
</dbReference>
<dbReference type="Pfam" id="PF07715">
    <property type="entry name" value="Plug"/>
    <property type="match status" value="1"/>
</dbReference>
<evidence type="ECO:0000256" key="6">
    <source>
        <dbReference type="ARBA" id="ARBA00023237"/>
    </source>
</evidence>
<evidence type="ECO:0000313" key="11">
    <source>
        <dbReference type="EMBL" id="AFM03859.1"/>
    </source>
</evidence>
<keyword evidence="3 7" id="KW-1134">Transmembrane beta strand</keyword>
<dbReference type="AlphaFoldDB" id="I4AIS4"/>
<dbReference type="InterPro" id="IPR036942">
    <property type="entry name" value="Beta-barrel_TonB_sf"/>
</dbReference>
<proteinExistence type="inferred from homology"/>
<dbReference type="EMBL" id="CP003345">
    <property type="protein sequence ID" value="AFM03859.1"/>
    <property type="molecule type" value="Genomic_DNA"/>
</dbReference>
<sequence length="1052" mass="114734" precursor="true">MQRKILLSFTLLWAMFTIGLGSAFAQTERTITGVVKDDTGETLPSATVQIKGTTKGTITDFDGKYTLVVPNGETVLIYKYIGMEEKEITVGSQTVIDVILGSSKTLKDVVVTSFGIEEEKKTLGYALQTVDSKPLVNSREANVVNALAGKVAGVQINSSGGQAGSSSRITIRGQNSITGNSQPLFVVDGIPIDNSQTNPSTNFNDSDGSLLFTGAGSNRAVDLDPNIIENISVLKGAAATAVWGARGANGVILVTTKKGKKGRPQVTLSSALILDDAIVQGYQDQFLQGTGERFFNGLPDGEGGYSEPSGTDGQQIGASWGPHKDNVSDSVLKYVGQPSVYDPRADFFRLGQIYDNTVSVSGGFKENYTYRLSYSNRNQQGIAPGNTLNRNNVSLALGGKVTDKFSFQGTLNYVNTKTRRLAEGNTASAYMFNLATWPISSDITNYIREDGVTQFGYREDVNNPLWLIDNNSFTSNTNRLISSLSLNYKLNSWLTLTNRFGVDTYIEDQGQETNVGTVGRVEGRMFTATSKSNQIDNNLILNAHKELNEDFEVWGTLGHNINIRKFDQETLRGIGLGEADDYSYENVLQQIDILPAISEVRSTSIYAVGKVGYKETFYVELTARNDWFSTLSPGNRSVLYPSISTNTILSELIPALPQNIISYWGVRASYAQAGNAALPYSTEQLYVRSGPSDATRGSIAVPTQGQTGYQISFVKADPDLTHELKSEFEIGTDIKLFKGTLRADIVYYNSQIKNQIVNAEISSASGFAERIINGGTIRNKGVEMMITADVFKLLKKKLPLDWEISVNYSKNNFALEELAPGISSIYLGGFIDPQIRVDRDYGYGVIWGTRLARNTDGQILIDSRTGLPRVADELGPIGNTTPDWLGSIRNTLTYKGISLTAFFDGRFGGDIMNLDLNYTTASGTAKITENRGDVIIWEGVKEDGTPNDIPVITNQTYYTGFLTSVSELFVEDGSFVKLRELTLSYSFPSKLISKWKLSSLSLSATGRNLFIASNFSYFDPEGSLYGSGNAQGFYNGITPGTRSYAFGINLGF</sequence>
<dbReference type="SUPFAM" id="SSF49464">
    <property type="entry name" value="Carboxypeptidase regulatory domain-like"/>
    <property type="match status" value="1"/>
</dbReference>
<keyword evidence="5 7" id="KW-0472">Membrane</keyword>
<accession>I4AIS4</accession>
<feature type="region of interest" description="Disordered" evidence="8">
    <location>
        <begin position="299"/>
        <end position="321"/>
    </location>
</feature>
<dbReference type="InterPro" id="IPR023996">
    <property type="entry name" value="TonB-dep_OMP_SusC/RagA"/>
</dbReference>
<dbReference type="STRING" id="880071.Fleli_1432"/>
<organism evidence="11 12">
    <name type="scientific">Bernardetia litoralis (strain ATCC 23117 / DSM 6794 / NBRC 15988 / NCIMB 1366 / Fx l1 / Sio-4)</name>
    <name type="common">Flexibacter litoralis</name>
    <dbReference type="NCBI Taxonomy" id="880071"/>
    <lineage>
        <taxon>Bacteria</taxon>
        <taxon>Pseudomonadati</taxon>
        <taxon>Bacteroidota</taxon>
        <taxon>Cytophagia</taxon>
        <taxon>Cytophagales</taxon>
        <taxon>Bernardetiaceae</taxon>
        <taxon>Bernardetia</taxon>
    </lineage>
</organism>
<dbReference type="InterPro" id="IPR037066">
    <property type="entry name" value="Plug_dom_sf"/>
</dbReference>
<dbReference type="HOGENOM" id="CLU_004317_2_1_10"/>
<dbReference type="RefSeq" id="WP_014797316.1">
    <property type="nucleotide sequence ID" value="NC_018018.1"/>
</dbReference>
<protein>
    <submittedName>
        <fullName evidence="11">TonB-linked outer membrane protein, SusC/RagA family</fullName>
    </submittedName>
</protein>
<dbReference type="GO" id="GO:0009279">
    <property type="term" value="C:cell outer membrane"/>
    <property type="evidence" value="ECO:0007669"/>
    <property type="project" value="UniProtKB-SubCell"/>
</dbReference>
<dbReference type="Gene3D" id="2.170.130.10">
    <property type="entry name" value="TonB-dependent receptor, plug domain"/>
    <property type="match status" value="1"/>
</dbReference>
<dbReference type="Gene3D" id="2.60.40.1120">
    <property type="entry name" value="Carboxypeptidase-like, regulatory domain"/>
    <property type="match status" value="1"/>
</dbReference>
<evidence type="ECO:0000256" key="7">
    <source>
        <dbReference type="PROSITE-ProRule" id="PRU01360"/>
    </source>
</evidence>
<feature type="compositionally biased region" description="Polar residues" evidence="8">
    <location>
        <begin position="308"/>
        <end position="317"/>
    </location>
</feature>
<feature type="signal peptide" evidence="9">
    <location>
        <begin position="1"/>
        <end position="25"/>
    </location>
</feature>
<dbReference type="PROSITE" id="PS52016">
    <property type="entry name" value="TONB_DEPENDENT_REC_3"/>
    <property type="match status" value="1"/>
</dbReference>
<feature type="chain" id="PRO_5003685738" evidence="9">
    <location>
        <begin position="26"/>
        <end position="1052"/>
    </location>
</feature>
<dbReference type="eggNOG" id="COG1629">
    <property type="taxonomic scope" value="Bacteria"/>
</dbReference>
<evidence type="ECO:0000256" key="9">
    <source>
        <dbReference type="SAM" id="SignalP"/>
    </source>
</evidence>
<dbReference type="KEGG" id="fli:Fleli_1432"/>
<keyword evidence="12" id="KW-1185">Reference proteome</keyword>
<evidence type="ECO:0000313" key="12">
    <source>
        <dbReference type="Proteomes" id="UP000006054"/>
    </source>
</evidence>
<feature type="domain" description="TonB-dependent receptor plug" evidence="10">
    <location>
        <begin position="121"/>
        <end position="251"/>
    </location>
</feature>
<dbReference type="NCBIfam" id="TIGR04057">
    <property type="entry name" value="SusC_RagA_signa"/>
    <property type="match status" value="1"/>
</dbReference>
<gene>
    <name evidence="11" type="ordered locus">Fleli_1432</name>
</gene>
<dbReference type="NCBIfam" id="TIGR04056">
    <property type="entry name" value="OMP_RagA_SusC"/>
    <property type="match status" value="1"/>
</dbReference>
<keyword evidence="4 7" id="KW-0812">Transmembrane</keyword>
<reference evidence="12" key="1">
    <citation type="submission" date="2012-06" db="EMBL/GenBank/DDBJ databases">
        <title>The complete genome of Flexibacter litoralis DSM 6794.</title>
        <authorList>
            <person name="Lucas S."/>
            <person name="Copeland A."/>
            <person name="Lapidus A."/>
            <person name="Glavina del Rio T."/>
            <person name="Dalin E."/>
            <person name="Tice H."/>
            <person name="Bruce D."/>
            <person name="Goodwin L."/>
            <person name="Pitluck S."/>
            <person name="Peters L."/>
            <person name="Ovchinnikova G."/>
            <person name="Lu M."/>
            <person name="Kyrpides N."/>
            <person name="Mavromatis K."/>
            <person name="Ivanova N."/>
            <person name="Brettin T."/>
            <person name="Detter J.C."/>
            <person name="Han C."/>
            <person name="Larimer F."/>
            <person name="Land M."/>
            <person name="Hauser L."/>
            <person name="Markowitz V."/>
            <person name="Cheng J.-F."/>
            <person name="Hugenholtz P."/>
            <person name="Woyke T."/>
            <person name="Wu D."/>
            <person name="Spring S."/>
            <person name="Lang E."/>
            <person name="Kopitz M."/>
            <person name="Brambilla E."/>
            <person name="Klenk H.-P."/>
            <person name="Eisen J.A."/>
        </authorList>
    </citation>
    <scope>NUCLEOTIDE SEQUENCE [LARGE SCALE GENOMIC DNA]</scope>
    <source>
        <strain evidence="12">ATCC 23117 / DSM 6794 / NBRC 15988 / NCIMB 1366 / Sio-4</strain>
    </source>
</reference>
<dbReference type="InterPro" id="IPR012910">
    <property type="entry name" value="Plug_dom"/>
</dbReference>
<evidence type="ECO:0000256" key="2">
    <source>
        <dbReference type="ARBA" id="ARBA00022448"/>
    </source>
</evidence>
<evidence type="ECO:0000256" key="4">
    <source>
        <dbReference type="ARBA" id="ARBA00022692"/>
    </source>
</evidence>
<comment type="similarity">
    <text evidence="7">Belongs to the TonB-dependent receptor family.</text>
</comment>
<evidence type="ECO:0000256" key="5">
    <source>
        <dbReference type="ARBA" id="ARBA00023136"/>
    </source>
</evidence>